<evidence type="ECO:0008006" key="4">
    <source>
        <dbReference type="Google" id="ProtNLM"/>
    </source>
</evidence>
<feature type="transmembrane region" description="Helical" evidence="1">
    <location>
        <begin position="85"/>
        <end position="103"/>
    </location>
</feature>
<accession>A0A1B1Y751</accession>
<dbReference type="EMBL" id="CP014224">
    <property type="protein sequence ID" value="ANW96595.1"/>
    <property type="molecule type" value="Genomic_DNA"/>
</dbReference>
<dbReference type="STRING" id="1790137.AXE80_10030"/>
<gene>
    <name evidence="2" type="ORF">AXE80_10030</name>
</gene>
<feature type="transmembrane region" description="Helical" evidence="1">
    <location>
        <begin position="59"/>
        <end position="78"/>
    </location>
</feature>
<dbReference type="InterPro" id="IPR017259">
    <property type="entry name" value="UCP037672"/>
</dbReference>
<evidence type="ECO:0000313" key="2">
    <source>
        <dbReference type="EMBL" id="ANW96595.1"/>
    </source>
</evidence>
<evidence type="ECO:0000313" key="3">
    <source>
        <dbReference type="Proteomes" id="UP000092967"/>
    </source>
</evidence>
<dbReference type="KEGG" id="wfu:AXE80_10030"/>
<protein>
    <recommendedName>
        <fullName evidence="4">DUF3784 domain-containing protein</fullName>
    </recommendedName>
</protein>
<proteinExistence type="predicted"/>
<name>A0A1B1Y751_9FLAO</name>
<reference evidence="2 3" key="1">
    <citation type="submission" date="2016-02" db="EMBL/GenBank/DDBJ databases">
        <authorList>
            <person name="Wen L."/>
            <person name="He K."/>
            <person name="Yang H."/>
        </authorList>
    </citation>
    <scope>NUCLEOTIDE SEQUENCE [LARGE SCALE GENOMIC DNA]</scope>
    <source>
        <strain evidence="2 3">CZ1127</strain>
    </source>
</reference>
<keyword evidence="1" id="KW-0812">Transmembrane</keyword>
<organism evidence="2 3">
    <name type="scientific">Wenyingzhuangia fucanilytica</name>
    <dbReference type="NCBI Taxonomy" id="1790137"/>
    <lineage>
        <taxon>Bacteria</taxon>
        <taxon>Pseudomonadati</taxon>
        <taxon>Bacteroidota</taxon>
        <taxon>Flavobacteriia</taxon>
        <taxon>Flavobacteriales</taxon>
        <taxon>Flavobacteriaceae</taxon>
        <taxon>Wenyingzhuangia</taxon>
    </lineage>
</organism>
<keyword evidence="3" id="KW-1185">Reference proteome</keyword>
<feature type="transmembrane region" description="Helical" evidence="1">
    <location>
        <begin position="119"/>
        <end position="139"/>
    </location>
</feature>
<keyword evidence="1" id="KW-1133">Transmembrane helix</keyword>
<dbReference type="AlphaFoldDB" id="A0A1B1Y751"/>
<evidence type="ECO:0000256" key="1">
    <source>
        <dbReference type="SAM" id="Phobius"/>
    </source>
</evidence>
<feature type="transmembrane region" description="Helical" evidence="1">
    <location>
        <begin position="9"/>
        <end position="28"/>
    </location>
</feature>
<keyword evidence="1" id="KW-0472">Membrane</keyword>
<dbReference type="Proteomes" id="UP000092967">
    <property type="component" value="Chromosome"/>
</dbReference>
<sequence>MVCKKYKKGMIYVFTGMSLLFIAIGFLVTENNAKYLLSGYNTMNENERKKVNLKTYIPYFKKFHITLGISFFVLGYLINLFNKNVAGMFLAIYPVLAYVYFVITSSKYSGGLNTKANKVGLIILIGTFIFVTGLVAYGYKENKILFDAHQIEFTGSYGGILPTQQIKNIEVKKDLPKITLKTNGFALGEIRKGYFKTKSGETVKLILNSSQKPYLLFTTSDNRKIYYSAKEQLNEELLQEIKKAIPNIPYKLNHE</sequence>
<dbReference type="Pfam" id="PF12650">
    <property type="entry name" value="DUF3784"/>
    <property type="match status" value="1"/>
</dbReference>